<comment type="caution">
    <text evidence="1">The sequence shown here is derived from an EMBL/GenBank/DDBJ whole genome shotgun (WGS) entry which is preliminary data.</text>
</comment>
<dbReference type="EMBL" id="BSEC01000004">
    <property type="protein sequence ID" value="GLI95576.1"/>
    <property type="molecule type" value="Genomic_DNA"/>
</dbReference>
<reference evidence="1" key="1">
    <citation type="journal article" date="2023" name="Int. J. Syst. Evol. Microbiol.">
        <title>Methylocystis iwaonis sp. nov., a type II methane-oxidizing bacterium from surface soil of a rice paddy field in Japan, and emended description of the genus Methylocystis (ex Whittenbury et al. 1970) Bowman et al. 1993.</title>
        <authorList>
            <person name="Kaise H."/>
            <person name="Sawadogo J.B."/>
            <person name="Alam M.S."/>
            <person name="Ueno C."/>
            <person name="Dianou D."/>
            <person name="Shinjo R."/>
            <person name="Asakawa S."/>
        </authorList>
    </citation>
    <scope>NUCLEOTIDE SEQUENCE</scope>
    <source>
        <strain evidence="1">LMG27198</strain>
    </source>
</reference>
<keyword evidence="2" id="KW-1185">Reference proteome</keyword>
<organism evidence="1 2">
    <name type="scientific">Methylocystis echinoides</name>
    <dbReference type="NCBI Taxonomy" id="29468"/>
    <lineage>
        <taxon>Bacteria</taxon>
        <taxon>Pseudomonadati</taxon>
        <taxon>Pseudomonadota</taxon>
        <taxon>Alphaproteobacteria</taxon>
        <taxon>Hyphomicrobiales</taxon>
        <taxon>Methylocystaceae</taxon>
        <taxon>Methylocystis</taxon>
    </lineage>
</organism>
<sequence>MRSIAYFDGFKGYLAVFDSSRGPVEFVTTSALSGEAICIDDGTACSQRLITEKTAGNPIQWALERRHMGRDFARAYGARLYKVRKGYEGAIERMKADAD</sequence>
<proteinExistence type="predicted"/>
<gene>
    <name evidence="1" type="ORF">LMG27198_45680</name>
</gene>
<accession>A0A9W6GYS0</accession>
<dbReference type="Proteomes" id="UP001144323">
    <property type="component" value="Unassembled WGS sequence"/>
</dbReference>
<evidence type="ECO:0008006" key="3">
    <source>
        <dbReference type="Google" id="ProtNLM"/>
    </source>
</evidence>
<protein>
    <recommendedName>
        <fullName evidence="3">Transposase</fullName>
    </recommendedName>
</protein>
<evidence type="ECO:0000313" key="2">
    <source>
        <dbReference type="Proteomes" id="UP001144323"/>
    </source>
</evidence>
<dbReference type="AlphaFoldDB" id="A0A9W6GYS0"/>
<evidence type="ECO:0000313" key="1">
    <source>
        <dbReference type="EMBL" id="GLI95576.1"/>
    </source>
</evidence>
<name>A0A9W6GYS0_9HYPH</name>